<sequence length="240" mass="27636">MKFTYKLTYLLVIIGLLTGCMYPESELSKNQSPNELQLDTVQQAVEKYKEGTNGLVPIKTKPSDTPIFQKYLIDFSALKESNLLTDIPGNAYENGGVYQYSLIYPEDNPQVKLIDLRITEAIRKINVKLDIYRDKHIYPPYKKEISDGIFTIDYKKLGFDAAPKIVSPYSQENLQLVMDVNGDLFVDYRIDLNNALKEYDHSYKEGDDIRYILAENTPFLPVYSLPYTIKNGEPVFMKNK</sequence>
<evidence type="ECO:0000313" key="2">
    <source>
        <dbReference type="Proteomes" id="UP000182945"/>
    </source>
</evidence>
<dbReference type="KEGG" id="vhl:BME96_09695"/>
<protein>
    <recommendedName>
        <fullName evidence="3">ABC transporter periplasmic binding protein yphF</fullName>
    </recommendedName>
</protein>
<dbReference type="Proteomes" id="UP000182945">
    <property type="component" value="Chromosome"/>
</dbReference>
<evidence type="ECO:0000313" key="1">
    <source>
        <dbReference type="EMBL" id="APC48427.1"/>
    </source>
</evidence>
<dbReference type="EMBL" id="CP017962">
    <property type="protein sequence ID" value="APC48427.1"/>
    <property type="molecule type" value="Genomic_DNA"/>
</dbReference>
<dbReference type="GeneID" id="71514665"/>
<gene>
    <name evidence="1" type="ORF">BME96_09695</name>
</gene>
<organism evidence="1 2">
    <name type="scientific">Virgibacillus halodenitrificans</name>
    <name type="common">Bacillus halodenitrificans</name>
    <dbReference type="NCBI Taxonomy" id="1482"/>
    <lineage>
        <taxon>Bacteria</taxon>
        <taxon>Bacillati</taxon>
        <taxon>Bacillota</taxon>
        <taxon>Bacilli</taxon>
        <taxon>Bacillales</taxon>
        <taxon>Bacillaceae</taxon>
        <taxon>Virgibacillus</taxon>
    </lineage>
</organism>
<accession>A0AAC9NKD7</accession>
<proteinExistence type="predicted"/>
<dbReference type="RefSeq" id="WP_060678880.1">
    <property type="nucleotide sequence ID" value="NZ_CP017962.1"/>
</dbReference>
<name>A0AAC9NKD7_VIRHA</name>
<dbReference type="PROSITE" id="PS51257">
    <property type="entry name" value="PROKAR_LIPOPROTEIN"/>
    <property type="match status" value="1"/>
</dbReference>
<reference evidence="1 2" key="1">
    <citation type="submission" date="2016-11" db="EMBL/GenBank/DDBJ databases">
        <title>Complete genome sequencing of Virgibacillus halodenitrificans PDB-F2.</title>
        <authorList>
            <person name="Sun Z."/>
            <person name="Zhou Y."/>
            <person name="Li H."/>
        </authorList>
    </citation>
    <scope>NUCLEOTIDE SEQUENCE [LARGE SCALE GENOMIC DNA]</scope>
    <source>
        <strain evidence="1 2">PDB-F2</strain>
    </source>
</reference>
<dbReference type="AlphaFoldDB" id="A0AAC9NKD7"/>
<evidence type="ECO:0008006" key="3">
    <source>
        <dbReference type="Google" id="ProtNLM"/>
    </source>
</evidence>